<feature type="domain" description="OmpR/PhoB-type" evidence="9">
    <location>
        <begin position="124"/>
        <end position="223"/>
    </location>
</feature>
<dbReference type="Pfam" id="PF00072">
    <property type="entry name" value="Response_reg"/>
    <property type="match status" value="1"/>
</dbReference>
<keyword evidence="3" id="KW-0805">Transcription regulation</keyword>
<dbReference type="PROSITE" id="PS51755">
    <property type="entry name" value="OMPR_PHOB"/>
    <property type="match status" value="1"/>
</dbReference>
<dbReference type="Pfam" id="PF00486">
    <property type="entry name" value="Trans_reg_C"/>
    <property type="match status" value="1"/>
</dbReference>
<dbReference type="Gene3D" id="6.10.250.690">
    <property type="match status" value="1"/>
</dbReference>
<evidence type="ECO:0000313" key="10">
    <source>
        <dbReference type="EMBL" id="QIL48839.1"/>
    </source>
</evidence>
<evidence type="ECO:0000313" key="11">
    <source>
        <dbReference type="Proteomes" id="UP000501747"/>
    </source>
</evidence>
<keyword evidence="5" id="KW-0804">Transcription</keyword>
<dbReference type="Proteomes" id="UP000501747">
    <property type="component" value="Chromosome"/>
</dbReference>
<evidence type="ECO:0000259" key="9">
    <source>
        <dbReference type="PROSITE" id="PS51755"/>
    </source>
</evidence>
<dbReference type="GO" id="GO:0006355">
    <property type="term" value="P:regulation of DNA-templated transcription"/>
    <property type="evidence" value="ECO:0007669"/>
    <property type="project" value="InterPro"/>
</dbReference>
<evidence type="ECO:0000256" key="2">
    <source>
        <dbReference type="ARBA" id="ARBA00023012"/>
    </source>
</evidence>
<dbReference type="InterPro" id="IPR039420">
    <property type="entry name" value="WalR-like"/>
</dbReference>
<dbReference type="AlphaFoldDB" id="A0A6G8AV44"/>
<feature type="modified residue" description="4-aspartylphosphate" evidence="6">
    <location>
        <position position="51"/>
    </location>
</feature>
<organism evidence="10 11">
    <name type="scientific">Vagococcus hydrophili</name>
    <dbReference type="NCBI Taxonomy" id="2714947"/>
    <lineage>
        <taxon>Bacteria</taxon>
        <taxon>Bacillati</taxon>
        <taxon>Bacillota</taxon>
        <taxon>Bacilli</taxon>
        <taxon>Lactobacillales</taxon>
        <taxon>Enterococcaceae</taxon>
        <taxon>Vagococcus</taxon>
    </lineage>
</organism>
<gene>
    <name evidence="10" type="ORF">G7082_10130</name>
</gene>
<protein>
    <submittedName>
        <fullName evidence="10">Response regulator transcription factor</fullName>
    </submittedName>
</protein>
<evidence type="ECO:0000256" key="5">
    <source>
        <dbReference type="ARBA" id="ARBA00023163"/>
    </source>
</evidence>
<dbReference type="InterPro" id="IPR036388">
    <property type="entry name" value="WH-like_DNA-bd_sf"/>
</dbReference>
<sequence length="231" mass="26419">MKLLLIEDEHTLATLLKKGLTKKGYAVDLAFDGEEGLEFFHENDYDLILLDLNLPKINGFALLEIIRQTNQDINILILSAKSETDDVVKGLLEGANDYVTKPFDFPILEARIQSLLRRSFYQKPEIASFDSLTLNVHQNEVKIKDELLSLTLKEYSILRYLTLHQNQITSAETLIEHVWDSEVDLFSNSLKFHLFSLRKKLGEFGEDTPKIETIRGSGYRLISSESIDKGE</sequence>
<evidence type="ECO:0000259" key="8">
    <source>
        <dbReference type="PROSITE" id="PS50110"/>
    </source>
</evidence>
<evidence type="ECO:0000256" key="7">
    <source>
        <dbReference type="PROSITE-ProRule" id="PRU01091"/>
    </source>
</evidence>
<dbReference type="SMART" id="SM00862">
    <property type="entry name" value="Trans_reg_C"/>
    <property type="match status" value="1"/>
</dbReference>
<keyword evidence="2" id="KW-0902">Two-component regulatory system</keyword>
<reference evidence="10 11" key="1">
    <citation type="submission" date="2020-03" db="EMBL/GenBank/DDBJ databases">
        <title>Vagococcus sp. nov., isolated from beetles.</title>
        <authorList>
            <person name="Hyun D.-W."/>
            <person name="Bae J.-W."/>
        </authorList>
    </citation>
    <scope>NUCLEOTIDE SEQUENCE [LARGE SCALE GENOMIC DNA]</scope>
    <source>
        <strain evidence="10 11">HDW17B</strain>
    </source>
</reference>
<keyword evidence="1 6" id="KW-0597">Phosphoprotein</keyword>
<evidence type="ECO:0000256" key="3">
    <source>
        <dbReference type="ARBA" id="ARBA00023015"/>
    </source>
</evidence>
<dbReference type="PANTHER" id="PTHR48111">
    <property type="entry name" value="REGULATOR OF RPOS"/>
    <property type="match status" value="1"/>
</dbReference>
<keyword evidence="11" id="KW-1185">Reference proteome</keyword>
<evidence type="ECO:0000256" key="6">
    <source>
        <dbReference type="PROSITE-ProRule" id="PRU00169"/>
    </source>
</evidence>
<dbReference type="GO" id="GO:0000156">
    <property type="term" value="F:phosphorelay response regulator activity"/>
    <property type="evidence" value="ECO:0007669"/>
    <property type="project" value="TreeGrafter"/>
</dbReference>
<dbReference type="InterPro" id="IPR001789">
    <property type="entry name" value="Sig_transdc_resp-reg_receiver"/>
</dbReference>
<feature type="domain" description="Response regulatory" evidence="8">
    <location>
        <begin position="2"/>
        <end position="116"/>
    </location>
</feature>
<evidence type="ECO:0000256" key="4">
    <source>
        <dbReference type="ARBA" id="ARBA00023125"/>
    </source>
</evidence>
<dbReference type="PANTHER" id="PTHR48111:SF22">
    <property type="entry name" value="REGULATOR OF RPOS"/>
    <property type="match status" value="1"/>
</dbReference>
<evidence type="ECO:0000256" key="1">
    <source>
        <dbReference type="ARBA" id="ARBA00022553"/>
    </source>
</evidence>
<name>A0A6G8AV44_9ENTE</name>
<feature type="DNA-binding region" description="OmpR/PhoB-type" evidence="7">
    <location>
        <begin position="124"/>
        <end position="223"/>
    </location>
</feature>
<dbReference type="SUPFAM" id="SSF52172">
    <property type="entry name" value="CheY-like"/>
    <property type="match status" value="1"/>
</dbReference>
<dbReference type="KEGG" id="vhy:G7082_10130"/>
<dbReference type="GO" id="GO:0000976">
    <property type="term" value="F:transcription cis-regulatory region binding"/>
    <property type="evidence" value="ECO:0007669"/>
    <property type="project" value="TreeGrafter"/>
</dbReference>
<dbReference type="EMBL" id="CP049887">
    <property type="protein sequence ID" value="QIL48839.1"/>
    <property type="molecule type" value="Genomic_DNA"/>
</dbReference>
<dbReference type="SMART" id="SM00448">
    <property type="entry name" value="REC"/>
    <property type="match status" value="1"/>
</dbReference>
<keyword evidence="4 7" id="KW-0238">DNA-binding</keyword>
<accession>A0A6G8AV44</accession>
<proteinExistence type="predicted"/>
<dbReference type="Gene3D" id="1.10.10.10">
    <property type="entry name" value="Winged helix-like DNA-binding domain superfamily/Winged helix DNA-binding domain"/>
    <property type="match status" value="1"/>
</dbReference>
<dbReference type="InterPro" id="IPR001867">
    <property type="entry name" value="OmpR/PhoB-type_DNA-bd"/>
</dbReference>
<dbReference type="GO" id="GO:0032993">
    <property type="term" value="C:protein-DNA complex"/>
    <property type="evidence" value="ECO:0007669"/>
    <property type="project" value="TreeGrafter"/>
</dbReference>
<dbReference type="InterPro" id="IPR011006">
    <property type="entry name" value="CheY-like_superfamily"/>
</dbReference>
<dbReference type="RefSeq" id="WP_166034971.1">
    <property type="nucleotide sequence ID" value="NZ_CP049887.1"/>
</dbReference>
<dbReference type="GO" id="GO:0005829">
    <property type="term" value="C:cytosol"/>
    <property type="evidence" value="ECO:0007669"/>
    <property type="project" value="TreeGrafter"/>
</dbReference>
<dbReference type="PROSITE" id="PS50110">
    <property type="entry name" value="RESPONSE_REGULATORY"/>
    <property type="match status" value="1"/>
</dbReference>
<dbReference type="Gene3D" id="3.40.50.2300">
    <property type="match status" value="1"/>
</dbReference>
<dbReference type="CDD" id="cd00383">
    <property type="entry name" value="trans_reg_C"/>
    <property type="match status" value="1"/>
</dbReference>